<gene>
    <name evidence="5" type="ORF">HZR21_02865</name>
</gene>
<keyword evidence="2" id="KW-0547">Nucleotide-binding</keyword>
<dbReference type="PROSITE" id="PS51459">
    <property type="entry name" value="FIDO"/>
    <property type="match status" value="1"/>
</dbReference>
<dbReference type="InterPro" id="IPR003812">
    <property type="entry name" value="Fido"/>
</dbReference>
<feature type="active site" evidence="1">
    <location>
        <position position="177"/>
    </location>
</feature>
<evidence type="ECO:0000313" key="5">
    <source>
        <dbReference type="EMBL" id="MBA0016095.1"/>
    </source>
</evidence>
<dbReference type="InterPro" id="IPR036597">
    <property type="entry name" value="Fido-like_dom_sf"/>
</dbReference>
<evidence type="ECO:0000256" key="1">
    <source>
        <dbReference type="PIRSR" id="PIRSR640198-1"/>
    </source>
</evidence>
<sequence length="323" mass="36956">MSYQPLFDITDDMLNKIVEITEIVTKLTLTQPQNFHLRKENRLRSIHSSLAIEANSLSLEQVTAIVNGKRVLGKPQEIREVQNAYQAYEQIFKLNPYQVTDLLQAHDYLMADLVKHSGGFRLGDVGIYDIAGNLVHMGARPQFVSHLVNELLEWGQSAVIPALIKSSVVHYELEKIHPFEDGNGRMGRLWQNLILAQDYPIFEYLPIETMIYEHQESYYKALSDNKSATRFINFMLDIIMETIKNSDITSDKIAIKQLSKPQTEFYHLIRDYLQKNESVTSAEAQILSGKSAATVRNYFAKLVSKNLLVAQGENKARKYFLAN</sequence>
<dbReference type="InterPro" id="IPR040198">
    <property type="entry name" value="Fido_containing"/>
</dbReference>
<keyword evidence="2" id="KW-0067">ATP-binding</keyword>
<accession>A0A7V8SJK6</accession>
<dbReference type="Gene3D" id="1.10.10.10">
    <property type="entry name" value="Winged helix-like DNA-binding domain superfamily/Winged helix DNA-binding domain"/>
    <property type="match status" value="1"/>
</dbReference>
<dbReference type="Pfam" id="PF02661">
    <property type="entry name" value="Fic"/>
    <property type="match status" value="1"/>
</dbReference>
<dbReference type="PANTHER" id="PTHR13504">
    <property type="entry name" value="FIDO DOMAIN-CONTAINING PROTEIN DDB_G0283145"/>
    <property type="match status" value="1"/>
</dbReference>
<feature type="domain" description="Fido" evidence="4">
    <location>
        <begin position="97"/>
        <end position="237"/>
    </location>
</feature>
<dbReference type="Proteomes" id="UP000530186">
    <property type="component" value="Unassembled WGS sequence"/>
</dbReference>
<reference evidence="5 6" key="1">
    <citation type="submission" date="2020-07" db="EMBL/GenBank/DDBJ databases">
        <authorList>
            <person name="Hilgarth M."/>
            <person name="Werum V."/>
            <person name="Vogel R.F."/>
        </authorList>
    </citation>
    <scope>NUCLEOTIDE SEQUENCE [LARGE SCALE GENOMIC DNA]</scope>
    <source>
        <strain evidence="5 6">DSM 28961</strain>
    </source>
</reference>
<dbReference type="SUPFAM" id="SSF140931">
    <property type="entry name" value="Fic-like"/>
    <property type="match status" value="1"/>
</dbReference>
<organism evidence="5 6">
    <name type="scientific">Pseudolactococcus laudensis</name>
    <dbReference type="NCBI Taxonomy" id="1494461"/>
    <lineage>
        <taxon>Bacteria</taxon>
        <taxon>Bacillati</taxon>
        <taxon>Bacillota</taxon>
        <taxon>Bacilli</taxon>
        <taxon>Lactobacillales</taxon>
        <taxon>Streptococcaceae</taxon>
        <taxon>Pseudolactococcus</taxon>
    </lineage>
</organism>
<name>A0A7V8SJK6_9LACT</name>
<feature type="binding site" evidence="2">
    <location>
        <position position="225"/>
    </location>
    <ligand>
        <name>ATP</name>
        <dbReference type="ChEBI" id="CHEBI:30616"/>
    </ligand>
</feature>
<evidence type="ECO:0000256" key="3">
    <source>
        <dbReference type="PIRSR" id="PIRSR640198-3"/>
    </source>
</evidence>
<feature type="site" description="Important for autoinhibition of adenylyltransferase activity" evidence="3">
    <location>
        <position position="53"/>
    </location>
</feature>
<proteinExistence type="predicted"/>
<evidence type="ECO:0000259" key="4">
    <source>
        <dbReference type="PROSITE" id="PS51459"/>
    </source>
</evidence>
<dbReference type="AlphaFoldDB" id="A0A7V8SJK6"/>
<dbReference type="Gene3D" id="1.10.3290.10">
    <property type="entry name" value="Fido-like domain"/>
    <property type="match status" value="1"/>
</dbReference>
<dbReference type="PANTHER" id="PTHR13504:SF38">
    <property type="entry name" value="FIDO DOMAIN-CONTAINING PROTEIN"/>
    <property type="match status" value="1"/>
</dbReference>
<dbReference type="GO" id="GO:0005524">
    <property type="term" value="F:ATP binding"/>
    <property type="evidence" value="ECO:0007669"/>
    <property type="project" value="UniProtKB-KW"/>
</dbReference>
<evidence type="ECO:0000313" key="6">
    <source>
        <dbReference type="Proteomes" id="UP000530186"/>
    </source>
</evidence>
<evidence type="ECO:0000256" key="2">
    <source>
        <dbReference type="PIRSR" id="PIRSR640198-2"/>
    </source>
</evidence>
<feature type="binding site" evidence="2">
    <location>
        <begin position="218"/>
        <end position="219"/>
    </location>
    <ligand>
        <name>ATP</name>
        <dbReference type="ChEBI" id="CHEBI:30616"/>
    </ligand>
</feature>
<comment type="caution">
    <text evidence="5">The sequence shown here is derived from an EMBL/GenBank/DDBJ whole genome shotgun (WGS) entry which is preliminary data.</text>
</comment>
<feature type="binding site" evidence="2">
    <location>
        <begin position="181"/>
        <end position="188"/>
    </location>
    <ligand>
        <name>ATP</name>
        <dbReference type="ChEBI" id="CHEBI:30616"/>
    </ligand>
</feature>
<keyword evidence="6" id="KW-1185">Reference proteome</keyword>
<dbReference type="InterPro" id="IPR036388">
    <property type="entry name" value="WH-like_DNA-bd_sf"/>
</dbReference>
<dbReference type="EMBL" id="JACBNY010000003">
    <property type="protein sequence ID" value="MBA0016095.1"/>
    <property type="molecule type" value="Genomic_DNA"/>
</dbReference>
<dbReference type="GeneID" id="303194449"/>
<dbReference type="RefSeq" id="WP_180746223.1">
    <property type="nucleotide sequence ID" value="NZ_CBCRWQ010000003.1"/>
</dbReference>
<protein>
    <submittedName>
        <fullName evidence="5">Fic family protein</fullName>
    </submittedName>
</protein>